<dbReference type="GO" id="GO:0016757">
    <property type="term" value="F:glycosyltransferase activity"/>
    <property type="evidence" value="ECO:0007669"/>
    <property type="project" value="UniProtKB-KW"/>
</dbReference>
<dbReference type="InterPro" id="IPR001173">
    <property type="entry name" value="Glyco_trans_2-like"/>
</dbReference>
<proteinExistence type="predicted"/>
<dbReference type="EMBL" id="LAZR01001834">
    <property type="protein sequence ID" value="KKN38381.1"/>
    <property type="molecule type" value="Genomic_DNA"/>
</dbReference>
<protein>
    <recommendedName>
        <fullName evidence="6">Glycosyltransferase 2-like domain-containing protein</fullName>
    </recommendedName>
</protein>
<dbReference type="NCBIfam" id="TIGR04283">
    <property type="entry name" value="glyco_like_mftF"/>
    <property type="match status" value="1"/>
</dbReference>
<dbReference type="SUPFAM" id="SSF53448">
    <property type="entry name" value="Nucleotide-diphospho-sugar transferases"/>
    <property type="match status" value="2"/>
</dbReference>
<name>A0A0F9SNB3_9ZZZZ</name>
<evidence type="ECO:0000256" key="3">
    <source>
        <dbReference type="ARBA" id="ARBA00022676"/>
    </source>
</evidence>
<sequence>MLEEWLGPEFNYFHQGDGDLGERMARAFQENFQRKKREVVLVGVDCPELTAFHGQAAFDALQSHELVLGPTGDGGYCLIGLKRMVPEIFKSIAWGTDSVHHETLERAKNKGLSIKNLNILHDVDVPQDLPFWERASNQSLSVIIPALNEENHIRQTLEHIGKISHGEVIVVDGGSTDNTVQIAKECGARVLSSRPSRGGQMNAGASEAVGDLLLFLHADTVLPDNFSSLIRTQMTSPEVVGGSFALKIQPSTPLLRYIERNVTWRTRLFRLPYGDQAIFVRASLFRLIGGYEDIPLMEDVEFIRRLRKIGKIAFIPVPVITSSRRYAKTGALRAILKNKLVLFGYYLKVPPSRLAQFYYKKKKKKKKKDRSSTF</sequence>
<evidence type="ECO:0000256" key="5">
    <source>
        <dbReference type="ARBA" id="ARBA00023136"/>
    </source>
</evidence>
<dbReference type="AlphaFoldDB" id="A0A0F9SNB3"/>
<dbReference type="NCBIfam" id="TIGR04282">
    <property type="entry name" value="glyco_like_cofC"/>
    <property type="match status" value="1"/>
</dbReference>
<evidence type="ECO:0000259" key="6">
    <source>
        <dbReference type="Pfam" id="PF00535"/>
    </source>
</evidence>
<feature type="domain" description="Glycosyltransferase 2-like" evidence="6">
    <location>
        <begin position="141"/>
        <end position="267"/>
    </location>
</feature>
<comment type="subcellular location">
    <subcellularLocation>
        <location evidence="1">Cell membrane</location>
    </subcellularLocation>
</comment>
<keyword evidence="5" id="KW-0472">Membrane</keyword>
<accession>A0A0F9SNB3</accession>
<dbReference type="Pfam" id="PF00535">
    <property type="entry name" value="Glycos_transf_2"/>
    <property type="match status" value="1"/>
</dbReference>
<dbReference type="Gene3D" id="3.90.550.10">
    <property type="entry name" value="Spore Coat Polysaccharide Biosynthesis Protein SpsA, Chain A"/>
    <property type="match status" value="1"/>
</dbReference>
<evidence type="ECO:0000256" key="4">
    <source>
        <dbReference type="ARBA" id="ARBA00022679"/>
    </source>
</evidence>
<dbReference type="InterPro" id="IPR029044">
    <property type="entry name" value="Nucleotide-diphossugar_trans"/>
</dbReference>
<keyword evidence="4" id="KW-0808">Transferase</keyword>
<dbReference type="InterPro" id="IPR026461">
    <property type="entry name" value="Trfase_2_rSAM/seldom_assoc"/>
</dbReference>
<dbReference type="CDD" id="cd02522">
    <property type="entry name" value="GT_2_like_a"/>
    <property type="match status" value="1"/>
</dbReference>
<evidence type="ECO:0000256" key="2">
    <source>
        <dbReference type="ARBA" id="ARBA00022475"/>
    </source>
</evidence>
<keyword evidence="3" id="KW-0328">Glycosyltransferase</keyword>
<dbReference type="PANTHER" id="PTHR43646">
    <property type="entry name" value="GLYCOSYLTRANSFERASE"/>
    <property type="match status" value="1"/>
</dbReference>
<comment type="caution">
    <text evidence="7">The sequence shown here is derived from an EMBL/GenBank/DDBJ whole genome shotgun (WGS) entry which is preliminary data.</text>
</comment>
<dbReference type="Pfam" id="PF09837">
    <property type="entry name" value="DUF2064"/>
    <property type="match status" value="1"/>
</dbReference>
<keyword evidence="2" id="KW-1003">Cell membrane</keyword>
<evidence type="ECO:0000313" key="7">
    <source>
        <dbReference type="EMBL" id="KKN38381.1"/>
    </source>
</evidence>
<dbReference type="GO" id="GO:0005886">
    <property type="term" value="C:plasma membrane"/>
    <property type="evidence" value="ECO:0007669"/>
    <property type="project" value="UniProtKB-SubCell"/>
</dbReference>
<gene>
    <name evidence="7" type="ORF">LCGC14_0754040</name>
</gene>
<reference evidence="7" key="1">
    <citation type="journal article" date="2015" name="Nature">
        <title>Complex archaea that bridge the gap between prokaryotes and eukaryotes.</title>
        <authorList>
            <person name="Spang A."/>
            <person name="Saw J.H."/>
            <person name="Jorgensen S.L."/>
            <person name="Zaremba-Niedzwiedzka K."/>
            <person name="Martijn J."/>
            <person name="Lind A.E."/>
            <person name="van Eijk R."/>
            <person name="Schleper C."/>
            <person name="Guy L."/>
            <person name="Ettema T.J."/>
        </authorList>
    </citation>
    <scope>NUCLEOTIDE SEQUENCE</scope>
</reference>
<dbReference type="InterPro" id="IPR018641">
    <property type="entry name" value="Trfase_1_rSAM/seldom-assoc"/>
</dbReference>
<dbReference type="PANTHER" id="PTHR43646:SF2">
    <property type="entry name" value="GLYCOSYLTRANSFERASE 2-LIKE DOMAIN-CONTAINING PROTEIN"/>
    <property type="match status" value="1"/>
</dbReference>
<organism evidence="7">
    <name type="scientific">marine sediment metagenome</name>
    <dbReference type="NCBI Taxonomy" id="412755"/>
    <lineage>
        <taxon>unclassified sequences</taxon>
        <taxon>metagenomes</taxon>
        <taxon>ecological metagenomes</taxon>
    </lineage>
</organism>
<evidence type="ECO:0000256" key="1">
    <source>
        <dbReference type="ARBA" id="ARBA00004236"/>
    </source>
</evidence>